<evidence type="ECO:0000313" key="2">
    <source>
        <dbReference type="Proteomes" id="UP000192445"/>
    </source>
</evidence>
<dbReference type="SUPFAM" id="SSF52540">
    <property type="entry name" value="P-loop containing nucleoside triphosphate hydrolases"/>
    <property type="match status" value="1"/>
</dbReference>
<dbReference type="GO" id="GO:0016740">
    <property type="term" value="F:transferase activity"/>
    <property type="evidence" value="ECO:0007669"/>
    <property type="project" value="UniProtKB-KW"/>
</dbReference>
<dbReference type="STRING" id="1935.B1H20_33675"/>
<proteinExistence type="predicted"/>
<evidence type="ECO:0000313" key="1">
    <source>
        <dbReference type="EMBL" id="ARF66502.1"/>
    </source>
</evidence>
<name>A0A1V0UNE5_STRVN</name>
<gene>
    <name evidence="1" type="ORF">B1H20_33675</name>
</gene>
<dbReference type="AlphaFoldDB" id="A0A1V0UNE5"/>
<dbReference type="Proteomes" id="UP000192445">
    <property type="component" value="Chromosome"/>
</dbReference>
<keyword evidence="1" id="KW-0808">Transferase</keyword>
<sequence>MGADPGPCVVLITGVMAAGKSTVAQLLAETLPRAVHVRGDVFRRMIVSGRAEMAPDESAEARGQLDLRQRLSAQVADAYADDGWTAVVQDIVLGDDLTRYVERVRTRPFHVVVLAPSPDAVRAREAGRGKTGYGEWTVEAFDAYLRDGTPRIGLWLDTSGQTPEETVSAILDGLSGGAGEPGDPRQG</sequence>
<reference evidence="1 2" key="1">
    <citation type="submission" date="2017-03" db="EMBL/GenBank/DDBJ databases">
        <title>Complete Genome Sequence of a natural compounds producer, Streptomyces violaceus S21.</title>
        <authorList>
            <person name="Zhong C."/>
            <person name="Zhao Z."/>
            <person name="Fu J."/>
            <person name="Zong G."/>
            <person name="Qin R."/>
            <person name="Cao G."/>
        </authorList>
    </citation>
    <scope>NUCLEOTIDE SEQUENCE [LARGE SCALE GENOMIC DNA]</scope>
    <source>
        <strain evidence="1 2">S21</strain>
    </source>
</reference>
<dbReference type="KEGG" id="svu:B1H20_33675"/>
<dbReference type="EMBL" id="CP020570">
    <property type="protein sequence ID" value="ARF66502.1"/>
    <property type="molecule type" value="Genomic_DNA"/>
</dbReference>
<dbReference type="RefSeq" id="WP_030297779.1">
    <property type="nucleotide sequence ID" value="NZ_CP020570.1"/>
</dbReference>
<dbReference type="OrthoDB" id="9811893at2"/>
<accession>A0A1V0UNE5</accession>
<dbReference type="InterPro" id="IPR027417">
    <property type="entry name" value="P-loop_NTPase"/>
</dbReference>
<dbReference type="Gene3D" id="3.40.50.300">
    <property type="entry name" value="P-loop containing nucleotide triphosphate hydrolases"/>
    <property type="match status" value="1"/>
</dbReference>
<dbReference type="Pfam" id="PF13671">
    <property type="entry name" value="AAA_33"/>
    <property type="match status" value="1"/>
</dbReference>
<organism evidence="1 2">
    <name type="scientific">Streptomyces violaceoruber</name>
    <dbReference type="NCBI Taxonomy" id="1935"/>
    <lineage>
        <taxon>Bacteria</taxon>
        <taxon>Bacillati</taxon>
        <taxon>Actinomycetota</taxon>
        <taxon>Actinomycetes</taxon>
        <taxon>Kitasatosporales</taxon>
        <taxon>Streptomycetaceae</taxon>
        <taxon>Streptomyces</taxon>
        <taxon>Streptomyces violaceoruber group</taxon>
    </lineage>
</organism>
<protein>
    <submittedName>
        <fullName evidence="1">Phosphotransferase</fullName>
    </submittedName>
</protein>